<name>A0AAW1F7U5_ZOAVI</name>
<dbReference type="Proteomes" id="UP001488805">
    <property type="component" value="Unassembled WGS sequence"/>
</dbReference>
<dbReference type="EMBL" id="JBCEZU010000100">
    <property type="protein sequence ID" value="KAK9530809.1"/>
    <property type="molecule type" value="Genomic_DNA"/>
</dbReference>
<evidence type="ECO:0000313" key="2">
    <source>
        <dbReference type="EMBL" id="KAK9530809.1"/>
    </source>
</evidence>
<gene>
    <name evidence="2" type="ORF">VZT92_012290</name>
</gene>
<reference evidence="2 3" key="1">
    <citation type="journal article" date="2024" name="Genome Biol. Evol.">
        <title>Chromosome-level genome assembly of the viviparous eelpout Zoarces viviparus.</title>
        <authorList>
            <person name="Fuhrmann N."/>
            <person name="Brasseur M.V."/>
            <person name="Bakowski C.E."/>
            <person name="Podsiadlowski L."/>
            <person name="Prost S."/>
            <person name="Krehenwinkel H."/>
            <person name="Mayer C."/>
        </authorList>
    </citation>
    <scope>NUCLEOTIDE SEQUENCE [LARGE SCALE GENOMIC DNA]</scope>
    <source>
        <strain evidence="2">NO-MEL_2022_Ind0_liver</strain>
    </source>
</reference>
<evidence type="ECO:0000313" key="3">
    <source>
        <dbReference type="Proteomes" id="UP001488805"/>
    </source>
</evidence>
<organism evidence="2 3">
    <name type="scientific">Zoarces viviparus</name>
    <name type="common">Viviparous eelpout</name>
    <name type="synonym">Blennius viviparus</name>
    <dbReference type="NCBI Taxonomy" id="48416"/>
    <lineage>
        <taxon>Eukaryota</taxon>
        <taxon>Metazoa</taxon>
        <taxon>Chordata</taxon>
        <taxon>Craniata</taxon>
        <taxon>Vertebrata</taxon>
        <taxon>Euteleostomi</taxon>
        <taxon>Actinopterygii</taxon>
        <taxon>Neopterygii</taxon>
        <taxon>Teleostei</taxon>
        <taxon>Neoteleostei</taxon>
        <taxon>Acanthomorphata</taxon>
        <taxon>Eupercaria</taxon>
        <taxon>Perciformes</taxon>
        <taxon>Cottioidei</taxon>
        <taxon>Zoarcales</taxon>
        <taxon>Zoarcidae</taxon>
        <taxon>Zoarcinae</taxon>
        <taxon>Zoarces</taxon>
    </lineage>
</organism>
<protein>
    <submittedName>
        <fullName evidence="2">Uncharacterized protein</fullName>
    </submittedName>
</protein>
<proteinExistence type="predicted"/>
<evidence type="ECO:0000256" key="1">
    <source>
        <dbReference type="SAM" id="MobiDB-lite"/>
    </source>
</evidence>
<sequence>MTKPFANPLTFQLQICARWMFTHQSNPRDTTQSSMKTRTPPVNNPRHSGGTSSSHCPAQSRRSPSVSLALEFVWPSHRTMKRSSGC</sequence>
<feature type="region of interest" description="Disordered" evidence="1">
    <location>
        <begin position="24"/>
        <end position="65"/>
    </location>
</feature>
<dbReference type="AlphaFoldDB" id="A0AAW1F7U5"/>
<accession>A0AAW1F7U5</accession>
<comment type="caution">
    <text evidence="2">The sequence shown here is derived from an EMBL/GenBank/DDBJ whole genome shotgun (WGS) entry which is preliminary data.</text>
</comment>
<keyword evidence="3" id="KW-1185">Reference proteome</keyword>